<dbReference type="Pfam" id="PF13560">
    <property type="entry name" value="HTH_31"/>
    <property type="match status" value="1"/>
</dbReference>
<protein>
    <submittedName>
        <fullName evidence="4">Helix-turn-helix transcriptional regulator</fullName>
    </submittedName>
</protein>
<evidence type="ECO:0000259" key="3">
    <source>
        <dbReference type="PROSITE" id="PS50943"/>
    </source>
</evidence>
<evidence type="ECO:0000313" key="5">
    <source>
        <dbReference type="Proteomes" id="UP000305778"/>
    </source>
</evidence>
<keyword evidence="1" id="KW-0238">DNA-binding</keyword>
<dbReference type="OrthoDB" id="513181at2"/>
<dbReference type="PROSITE" id="PS50943">
    <property type="entry name" value="HTH_CROC1"/>
    <property type="match status" value="1"/>
</dbReference>
<dbReference type="InterPro" id="IPR010982">
    <property type="entry name" value="Lambda_DNA-bd_dom_sf"/>
</dbReference>
<dbReference type="SMART" id="SM00530">
    <property type="entry name" value="HTH_XRE"/>
    <property type="match status" value="1"/>
</dbReference>
<dbReference type="CDD" id="cd02209">
    <property type="entry name" value="cupin_XRE_C"/>
    <property type="match status" value="1"/>
</dbReference>
<dbReference type="Proteomes" id="UP000305778">
    <property type="component" value="Unassembled WGS sequence"/>
</dbReference>
<dbReference type="PANTHER" id="PTHR46797">
    <property type="entry name" value="HTH-TYPE TRANSCRIPTIONAL REGULATOR"/>
    <property type="match status" value="1"/>
</dbReference>
<dbReference type="InterPro" id="IPR013096">
    <property type="entry name" value="Cupin_2"/>
</dbReference>
<dbReference type="EMBL" id="SUMC01000009">
    <property type="protein sequence ID" value="TKA11236.1"/>
    <property type="molecule type" value="Genomic_DNA"/>
</dbReference>
<dbReference type="Gene3D" id="2.60.120.10">
    <property type="entry name" value="Jelly Rolls"/>
    <property type="match status" value="1"/>
</dbReference>
<dbReference type="GO" id="GO:0003700">
    <property type="term" value="F:DNA-binding transcription factor activity"/>
    <property type="evidence" value="ECO:0007669"/>
    <property type="project" value="TreeGrafter"/>
</dbReference>
<name>A0A4U0SNA0_9ACTN</name>
<dbReference type="InterPro" id="IPR011051">
    <property type="entry name" value="RmlC_Cupin_sf"/>
</dbReference>
<dbReference type="RefSeq" id="WP_136723649.1">
    <property type="nucleotide sequence ID" value="NZ_SUMC01000009.1"/>
</dbReference>
<accession>A0A4U0SNA0</accession>
<dbReference type="Pfam" id="PF07883">
    <property type="entry name" value="Cupin_2"/>
    <property type="match status" value="1"/>
</dbReference>
<reference evidence="4 5" key="1">
    <citation type="submission" date="2019-04" db="EMBL/GenBank/DDBJ databases">
        <title>Streptomyces oryziradicis sp. nov., a novel actinomycete isolated from rhizosphere soil of rice (Oryza sativa L.).</title>
        <authorList>
            <person name="Li C."/>
        </authorList>
    </citation>
    <scope>NUCLEOTIDE SEQUENCE [LARGE SCALE GENOMIC DNA]</scope>
    <source>
        <strain evidence="4 5">NEAU-C40</strain>
    </source>
</reference>
<dbReference type="CDD" id="cd00093">
    <property type="entry name" value="HTH_XRE"/>
    <property type="match status" value="1"/>
</dbReference>
<proteinExistence type="predicted"/>
<dbReference type="InterPro" id="IPR050807">
    <property type="entry name" value="TransReg_Diox_bact_type"/>
</dbReference>
<feature type="region of interest" description="Disordered" evidence="2">
    <location>
        <begin position="1"/>
        <end position="22"/>
    </location>
</feature>
<dbReference type="GO" id="GO:0003677">
    <property type="term" value="F:DNA binding"/>
    <property type="evidence" value="ECO:0007669"/>
    <property type="project" value="UniProtKB-KW"/>
</dbReference>
<feature type="domain" description="HTH cro/C1-type" evidence="3">
    <location>
        <begin position="23"/>
        <end position="77"/>
    </location>
</feature>
<dbReference type="GO" id="GO:0005829">
    <property type="term" value="C:cytosol"/>
    <property type="evidence" value="ECO:0007669"/>
    <property type="project" value="TreeGrafter"/>
</dbReference>
<dbReference type="Gene3D" id="1.10.260.40">
    <property type="entry name" value="lambda repressor-like DNA-binding domains"/>
    <property type="match status" value="1"/>
</dbReference>
<keyword evidence="5" id="KW-1185">Reference proteome</keyword>
<dbReference type="SUPFAM" id="SSF47413">
    <property type="entry name" value="lambda repressor-like DNA-binding domains"/>
    <property type="match status" value="1"/>
</dbReference>
<evidence type="ECO:0000256" key="1">
    <source>
        <dbReference type="ARBA" id="ARBA00023125"/>
    </source>
</evidence>
<dbReference type="AlphaFoldDB" id="A0A4U0SNA0"/>
<gene>
    <name evidence="4" type="ORF">FCI23_12865</name>
</gene>
<dbReference type="PANTHER" id="PTHR46797:SF1">
    <property type="entry name" value="METHYLPHOSPHONATE SYNTHASE"/>
    <property type="match status" value="1"/>
</dbReference>
<sequence length="218" mass="23792">MNSGASDPPRGPGPGKADIGPRLRARRHARGVTLADLSQDTGISITTLSRFETGHRRPNLDQALSLARAHRVSLDELVGSGRGGEPTVGLRLISRRGMTLVRLTDRPGGLQAYKIRVPVIRLEDDMSLNQHQEHDSTAEQPWLQAHAGHNWLCVLSGRLRLLLEGHELILAPGEVAEYDARTPHWYAAAGPGPAEILAVFGAQGESLRQRARTRSRLI</sequence>
<dbReference type="SUPFAM" id="SSF51182">
    <property type="entry name" value="RmlC-like cupins"/>
    <property type="match status" value="1"/>
</dbReference>
<dbReference type="InterPro" id="IPR014710">
    <property type="entry name" value="RmlC-like_jellyroll"/>
</dbReference>
<comment type="caution">
    <text evidence="4">The sequence shown here is derived from an EMBL/GenBank/DDBJ whole genome shotgun (WGS) entry which is preliminary data.</text>
</comment>
<evidence type="ECO:0000313" key="4">
    <source>
        <dbReference type="EMBL" id="TKA11236.1"/>
    </source>
</evidence>
<organism evidence="4 5">
    <name type="scientific">Actinacidiphila oryziradicis</name>
    <dbReference type="NCBI Taxonomy" id="2571141"/>
    <lineage>
        <taxon>Bacteria</taxon>
        <taxon>Bacillati</taxon>
        <taxon>Actinomycetota</taxon>
        <taxon>Actinomycetes</taxon>
        <taxon>Kitasatosporales</taxon>
        <taxon>Streptomycetaceae</taxon>
        <taxon>Actinacidiphila</taxon>
    </lineage>
</organism>
<evidence type="ECO:0000256" key="2">
    <source>
        <dbReference type="SAM" id="MobiDB-lite"/>
    </source>
</evidence>
<dbReference type="InterPro" id="IPR001387">
    <property type="entry name" value="Cro/C1-type_HTH"/>
</dbReference>